<dbReference type="AlphaFoldDB" id="A0A1H6P1Y8"/>
<evidence type="ECO:0000313" key="3">
    <source>
        <dbReference type="Proteomes" id="UP000182272"/>
    </source>
</evidence>
<dbReference type="CDD" id="cd05232">
    <property type="entry name" value="UDP_G4E_4_SDR_e"/>
    <property type="match status" value="1"/>
</dbReference>
<evidence type="ECO:0000313" key="2">
    <source>
        <dbReference type="EMBL" id="SEI23465.1"/>
    </source>
</evidence>
<proteinExistence type="predicted"/>
<dbReference type="EMBL" id="LT629972">
    <property type="protein sequence ID" value="SEI23465.1"/>
    <property type="molecule type" value="Genomic_DNA"/>
</dbReference>
<dbReference type="Gene3D" id="3.40.50.720">
    <property type="entry name" value="NAD(P)-binding Rossmann-like Domain"/>
    <property type="match status" value="1"/>
</dbReference>
<name>A0A1H6P1Y8_9PSED</name>
<dbReference type="InterPro" id="IPR050177">
    <property type="entry name" value="Lipid_A_modif_metabolic_enz"/>
</dbReference>
<feature type="domain" description="NAD-dependent epimerase/dehydratase" evidence="1">
    <location>
        <begin position="7"/>
        <end position="228"/>
    </location>
</feature>
<sequence length="322" mass="34831">MTIPRKILVTGATGFVGSALVNELLRSNENIVVALVRRADVKLPKDVLVSEVSGAELDCSAVKLSEVNAIVHCAARVHVMNDASNDPLREFRKVNVKFTLDLASRAAEQGVKRFIYISSIKVNGEETAPGCIYRADDPPAPIDSYGISKMEAEEGLRALGKKTGMEIVIIRPVLVYGPGVKANFRSMMKVLKSGVPLPLGLIKNKRSLVSLDNLVDLIITCIDHPAASNQTFLASDGDDVSTPRLLTLMGQALGRPPRLVPVPTFFLEAVASLLGKKETLRRLVGSLQVDISKANELLGWRPVLSLEDGLKKTADNFISGRK</sequence>
<dbReference type="Proteomes" id="UP000182272">
    <property type="component" value="Chromosome I"/>
</dbReference>
<dbReference type="InterPro" id="IPR036291">
    <property type="entry name" value="NAD(P)-bd_dom_sf"/>
</dbReference>
<dbReference type="PANTHER" id="PTHR43245">
    <property type="entry name" value="BIFUNCTIONAL POLYMYXIN RESISTANCE PROTEIN ARNA"/>
    <property type="match status" value="1"/>
</dbReference>
<dbReference type="SUPFAM" id="SSF51735">
    <property type="entry name" value="NAD(P)-binding Rossmann-fold domains"/>
    <property type="match status" value="1"/>
</dbReference>
<accession>A0A1H6P1Y8</accession>
<reference evidence="2 3" key="1">
    <citation type="submission" date="2016-10" db="EMBL/GenBank/DDBJ databases">
        <authorList>
            <person name="de Groot N.N."/>
        </authorList>
    </citation>
    <scope>NUCLEOTIDE SEQUENCE [LARGE SCALE GENOMIC DNA]</scope>
    <source>
        <strain evidence="2 3">LMG 2158</strain>
    </source>
</reference>
<dbReference type="InterPro" id="IPR001509">
    <property type="entry name" value="Epimerase_deHydtase"/>
</dbReference>
<dbReference type="OrthoDB" id="9801056at2"/>
<dbReference type="Pfam" id="PF01370">
    <property type="entry name" value="Epimerase"/>
    <property type="match status" value="1"/>
</dbReference>
<dbReference type="RefSeq" id="WP_080589853.1">
    <property type="nucleotide sequence ID" value="NZ_LT629972.1"/>
</dbReference>
<dbReference type="PANTHER" id="PTHR43245:SF58">
    <property type="entry name" value="BLL5923 PROTEIN"/>
    <property type="match status" value="1"/>
</dbReference>
<protein>
    <submittedName>
        <fullName evidence="2">Nucleoside-diphosphate-sugar epimerase</fullName>
    </submittedName>
</protein>
<gene>
    <name evidence="2" type="ORF">SAMN05216581_5179</name>
</gene>
<organism evidence="2 3">
    <name type="scientific">Pseudomonas asplenii</name>
    <dbReference type="NCBI Taxonomy" id="53407"/>
    <lineage>
        <taxon>Bacteria</taxon>
        <taxon>Pseudomonadati</taxon>
        <taxon>Pseudomonadota</taxon>
        <taxon>Gammaproteobacteria</taxon>
        <taxon>Pseudomonadales</taxon>
        <taxon>Pseudomonadaceae</taxon>
        <taxon>Pseudomonas</taxon>
    </lineage>
</organism>
<evidence type="ECO:0000259" key="1">
    <source>
        <dbReference type="Pfam" id="PF01370"/>
    </source>
</evidence>